<organism evidence="2">
    <name type="scientific">hydrothermal vent metagenome</name>
    <dbReference type="NCBI Taxonomy" id="652676"/>
    <lineage>
        <taxon>unclassified sequences</taxon>
        <taxon>metagenomes</taxon>
        <taxon>ecological metagenomes</taxon>
    </lineage>
</organism>
<protein>
    <submittedName>
        <fullName evidence="2">Glutaredoxin</fullName>
    </submittedName>
</protein>
<dbReference type="AlphaFoldDB" id="A0A3B0Z4S4"/>
<dbReference type="Gene3D" id="3.40.30.10">
    <property type="entry name" value="Glutaredoxin"/>
    <property type="match status" value="1"/>
</dbReference>
<dbReference type="InterPro" id="IPR036249">
    <property type="entry name" value="Thioredoxin-like_sf"/>
</dbReference>
<sequence length="130" mass="15358">MKLFFRYFFKTIRILLGPFMLLWELLSTPKGIVRDQDAQHKTDEATSQMTLYEFKTCPFCIKVRRETKRLSLNIEKRDVQYNQDNRQQLLNNGGQIKVPCLQTVDGHGKEVWMYESTEIVSYLRDNFAAA</sequence>
<dbReference type="SUPFAM" id="SSF52833">
    <property type="entry name" value="Thioredoxin-like"/>
    <property type="match status" value="1"/>
</dbReference>
<proteinExistence type="predicted"/>
<dbReference type="Pfam" id="PF13417">
    <property type="entry name" value="GST_N_3"/>
    <property type="match status" value="1"/>
</dbReference>
<dbReference type="EMBL" id="UOFL01000102">
    <property type="protein sequence ID" value="VAW76294.1"/>
    <property type="molecule type" value="Genomic_DNA"/>
</dbReference>
<name>A0A3B0Z4S4_9ZZZZ</name>
<dbReference type="InterPro" id="IPR004045">
    <property type="entry name" value="Glutathione_S-Trfase_N"/>
</dbReference>
<dbReference type="PROSITE" id="PS50404">
    <property type="entry name" value="GST_NTER"/>
    <property type="match status" value="1"/>
</dbReference>
<reference evidence="2" key="1">
    <citation type="submission" date="2018-06" db="EMBL/GenBank/DDBJ databases">
        <authorList>
            <person name="Zhirakovskaya E."/>
        </authorList>
    </citation>
    <scope>NUCLEOTIDE SEQUENCE</scope>
</reference>
<evidence type="ECO:0000313" key="2">
    <source>
        <dbReference type="EMBL" id="VAW76294.1"/>
    </source>
</evidence>
<evidence type="ECO:0000259" key="1">
    <source>
        <dbReference type="PROSITE" id="PS50404"/>
    </source>
</evidence>
<gene>
    <name evidence="2" type="ORF">MNBD_GAMMA12-1233</name>
</gene>
<accession>A0A3B0Z4S4</accession>
<dbReference type="PROSITE" id="PS51354">
    <property type="entry name" value="GLUTAREDOXIN_2"/>
    <property type="match status" value="1"/>
</dbReference>
<feature type="domain" description="GST N-terminal" evidence="1">
    <location>
        <begin position="47"/>
        <end position="130"/>
    </location>
</feature>